<evidence type="ECO:0000256" key="1">
    <source>
        <dbReference type="ARBA" id="ARBA00022741"/>
    </source>
</evidence>
<dbReference type="GO" id="GO:0016301">
    <property type="term" value="F:kinase activity"/>
    <property type="evidence" value="ECO:0007669"/>
    <property type="project" value="TreeGrafter"/>
</dbReference>
<comment type="caution">
    <text evidence="3">The sequence shown here is derived from an EMBL/GenBank/DDBJ whole genome shotgun (WGS) entry which is preliminary data.</text>
</comment>
<dbReference type="InterPro" id="IPR052648">
    <property type="entry name" value="Ser-tRNA(Sec)_kinase"/>
</dbReference>
<organism evidence="3 4">
    <name type="scientific">Littorina saxatilis</name>
    <dbReference type="NCBI Taxonomy" id="31220"/>
    <lineage>
        <taxon>Eukaryota</taxon>
        <taxon>Metazoa</taxon>
        <taxon>Spiralia</taxon>
        <taxon>Lophotrochozoa</taxon>
        <taxon>Mollusca</taxon>
        <taxon>Gastropoda</taxon>
        <taxon>Caenogastropoda</taxon>
        <taxon>Littorinimorpha</taxon>
        <taxon>Littorinoidea</taxon>
        <taxon>Littorinidae</taxon>
        <taxon>Littorina</taxon>
    </lineage>
</organism>
<sequence length="384" mass="42447">MAEDVASPVCLGLLCGIPASGKSTIARQLQKDVVQVLPGRLAVLLLQYDTLFPAHLERQSIVQSAEQGSSLWKSTRSQIKACVDQLLGQLAEGELSASAPLSHCHNPQSLSQASQNQETISGMADNLLGLAKPSDVDSALWDRFVFSVDSSVKKTVVGEKSSLEVWPSWLVLIDDNMHYSSMRYEYCQLARKCKAGFCIMYVLCPLDEAMQRNRSRSEGRVEDHVILLMHVRLEVPDHRKHSWEKHSVTVDGTATVEVQVLVELVQRAMLDPQRPSPEEDEELKVISRCICSTNVIHQADQILRKCVSQQMAEAKGSGSSKEHLKALSLHLTKLRTDILTGMKKGEVTLPFQPEENSVSDASKDTANPLFIFVSSLFADSVTHS</sequence>
<name>A0AAN9BSZ3_9CAEN</name>
<dbReference type="Gene3D" id="3.40.50.300">
    <property type="entry name" value="P-loop containing nucleotide triphosphate hydrolases"/>
    <property type="match status" value="1"/>
</dbReference>
<keyword evidence="2" id="KW-0067">ATP-binding</keyword>
<dbReference type="SUPFAM" id="SSF52540">
    <property type="entry name" value="P-loop containing nucleoside triphosphate hydrolases"/>
    <property type="match status" value="1"/>
</dbReference>
<reference evidence="3 4" key="1">
    <citation type="submission" date="2024-02" db="EMBL/GenBank/DDBJ databases">
        <title>Chromosome-scale genome assembly of the rough periwinkle Littorina saxatilis.</title>
        <authorList>
            <person name="De Jode A."/>
            <person name="Faria R."/>
            <person name="Formenti G."/>
            <person name="Sims Y."/>
            <person name="Smith T.P."/>
            <person name="Tracey A."/>
            <person name="Wood J.M.D."/>
            <person name="Zagrodzka Z.B."/>
            <person name="Johannesson K."/>
            <person name="Butlin R.K."/>
            <person name="Leder E.H."/>
        </authorList>
    </citation>
    <scope>NUCLEOTIDE SEQUENCE [LARGE SCALE GENOMIC DNA]</scope>
    <source>
        <strain evidence="3">Snail1</strain>
        <tissue evidence="3">Muscle</tissue>
    </source>
</reference>
<dbReference type="PANTHER" id="PTHR20873:SF0">
    <property type="entry name" value="L-SERYL-TRNA(SEC) KINASE"/>
    <property type="match status" value="1"/>
</dbReference>
<evidence type="ECO:0000313" key="3">
    <source>
        <dbReference type="EMBL" id="KAK7110751.1"/>
    </source>
</evidence>
<protein>
    <recommendedName>
        <fullName evidence="5">L-seryl-tRNA(Sec) kinase</fullName>
    </recommendedName>
</protein>
<dbReference type="InterPro" id="IPR027417">
    <property type="entry name" value="P-loop_NTPase"/>
</dbReference>
<proteinExistence type="predicted"/>
<keyword evidence="1" id="KW-0547">Nucleotide-binding</keyword>
<keyword evidence="4" id="KW-1185">Reference proteome</keyword>
<dbReference type="AlphaFoldDB" id="A0AAN9BSZ3"/>
<dbReference type="Proteomes" id="UP001374579">
    <property type="component" value="Unassembled WGS sequence"/>
</dbReference>
<accession>A0AAN9BSZ3</accession>
<dbReference type="GO" id="GO:0005524">
    <property type="term" value="F:ATP binding"/>
    <property type="evidence" value="ECO:0007669"/>
    <property type="project" value="UniProtKB-KW"/>
</dbReference>
<gene>
    <name evidence="3" type="ORF">V1264_014575</name>
</gene>
<dbReference type="PANTHER" id="PTHR20873">
    <property type="entry name" value="L-SERYL-TRNA(SEC) KINASE"/>
    <property type="match status" value="1"/>
</dbReference>
<dbReference type="InterPro" id="IPR013641">
    <property type="entry name" value="KTI12/PSTK"/>
</dbReference>
<dbReference type="GO" id="GO:0000049">
    <property type="term" value="F:tRNA binding"/>
    <property type="evidence" value="ECO:0007669"/>
    <property type="project" value="TreeGrafter"/>
</dbReference>
<evidence type="ECO:0008006" key="5">
    <source>
        <dbReference type="Google" id="ProtNLM"/>
    </source>
</evidence>
<evidence type="ECO:0000313" key="4">
    <source>
        <dbReference type="Proteomes" id="UP001374579"/>
    </source>
</evidence>
<dbReference type="EMBL" id="JBAMIC010000003">
    <property type="protein sequence ID" value="KAK7110751.1"/>
    <property type="molecule type" value="Genomic_DNA"/>
</dbReference>
<dbReference type="Pfam" id="PF08433">
    <property type="entry name" value="KTI12"/>
    <property type="match status" value="2"/>
</dbReference>
<evidence type="ECO:0000256" key="2">
    <source>
        <dbReference type="ARBA" id="ARBA00022840"/>
    </source>
</evidence>